<accession>A0A6A0AFU2</accession>
<keyword evidence="3" id="KW-1185">Reference proteome</keyword>
<dbReference type="AlphaFoldDB" id="A0A6A0AFU2"/>
<dbReference type="EMBL" id="BLLF01005941">
    <property type="protein sequence ID" value="GFH31780.1"/>
    <property type="molecule type" value="Genomic_DNA"/>
</dbReference>
<gene>
    <name evidence="2" type="ORF">HaLaN_30892</name>
</gene>
<protein>
    <submittedName>
        <fullName evidence="2">Uncharacterized protein</fullName>
    </submittedName>
</protein>
<feature type="compositionally biased region" description="Basic residues" evidence="1">
    <location>
        <begin position="100"/>
        <end position="109"/>
    </location>
</feature>
<feature type="region of interest" description="Disordered" evidence="1">
    <location>
        <begin position="47"/>
        <end position="125"/>
    </location>
</feature>
<sequence length="163" mass="17102">MACQALGPYQATQAVPQGALMDESSAPAVHLSRQPWAPGCLLRAWQRQPGQEQQPRGAPPALNHGQRRGQAGAHRTPPATEQCGPPGSYAPASHLTNPHTLHHTSRHTPGHTYSARHTTASGIPASGWQQRVVRCGGGWGRGCPWGVPVPPCLVPAPAGPGLE</sequence>
<name>A0A6A0AFU2_HAELA</name>
<comment type="caution">
    <text evidence="2">The sequence shown here is derived from an EMBL/GenBank/DDBJ whole genome shotgun (WGS) entry which is preliminary data.</text>
</comment>
<organism evidence="2 3">
    <name type="scientific">Haematococcus lacustris</name>
    <name type="common">Green alga</name>
    <name type="synonym">Haematococcus pluvialis</name>
    <dbReference type="NCBI Taxonomy" id="44745"/>
    <lineage>
        <taxon>Eukaryota</taxon>
        <taxon>Viridiplantae</taxon>
        <taxon>Chlorophyta</taxon>
        <taxon>core chlorophytes</taxon>
        <taxon>Chlorophyceae</taxon>
        <taxon>CS clade</taxon>
        <taxon>Chlamydomonadales</taxon>
        <taxon>Haematococcaceae</taxon>
        <taxon>Haematococcus</taxon>
    </lineage>
</organism>
<reference evidence="2 3" key="1">
    <citation type="submission" date="2020-02" db="EMBL/GenBank/DDBJ databases">
        <title>Draft genome sequence of Haematococcus lacustris strain NIES-144.</title>
        <authorList>
            <person name="Morimoto D."/>
            <person name="Nakagawa S."/>
            <person name="Yoshida T."/>
            <person name="Sawayama S."/>
        </authorList>
    </citation>
    <scope>NUCLEOTIDE SEQUENCE [LARGE SCALE GENOMIC DNA]</scope>
    <source>
        <strain evidence="2 3">NIES-144</strain>
    </source>
</reference>
<evidence type="ECO:0000313" key="2">
    <source>
        <dbReference type="EMBL" id="GFH31780.1"/>
    </source>
</evidence>
<evidence type="ECO:0000256" key="1">
    <source>
        <dbReference type="SAM" id="MobiDB-lite"/>
    </source>
</evidence>
<proteinExistence type="predicted"/>
<dbReference type="Proteomes" id="UP000485058">
    <property type="component" value="Unassembled WGS sequence"/>
</dbReference>
<evidence type="ECO:0000313" key="3">
    <source>
        <dbReference type="Proteomes" id="UP000485058"/>
    </source>
</evidence>
<feature type="compositionally biased region" description="Low complexity" evidence="1">
    <location>
        <begin position="47"/>
        <end position="61"/>
    </location>
</feature>
<feature type="non-terminal residue" evidence="2">
    <location>
        <position position="163"/>
    </location>
</feature>